<sequence length="807" mass="89742">MITVGFQNQTDHARTIWRSCLSSAFRTALACTIVGCITLFGPTSFKRQVAFPAFSYVTVILVVTDATLGDTFRGCWDAFQASILAICPAFLSLWLIGPARLTATSTAAAVALSAFVVVLPENTRLVSKRIALGQIVLVYVLGYINGPHTEPIMHPVHVAASTAVGIVACVLALLLPYPGLACYEVNKNCKLFKENASERLKLLMKAFSAEDNSSAMGYILQAKSLVISGTKLLRSIKSKQESMLWERLPVRFLQPYYCKNPAQKLQDLETPLRGMEIALSNFPSFPIGILDEELKEDLSNIEKNITSQVHTLPLGSTSTTAPESNPVGKFPLLDFRDLPSLFFLFCLKLLQKNSAPTASTKPELSADSRKKQDMFFKGLWRNLALPFNINSQRLMPAFKCSLSLGLAVFFGSIYSKENGYWAGLPVAISLAPSREATFKVANIKAQGTVLGTVYGVLGCFVFEKYVQIRFISLIPWFIFCSFLRCSRMYGQAGGISSVIGAVLILGRKNFGPPSEFAIERIIETFIGLSCSIMVDILLQPIRASSLSKIQLSKCLEGLHDCINSISLCSSNESKTEENLQNLKFQVNELGKFIGEAEVEPNFWFLPFHSGCYGKFLGSLVKMVDSLLFITDSIEFLEQESSRMVKNGSVWKEFMNKLESHLKIPKDMICSSIKCFEEVNLVKSLSILDKEFEKKKNSIDDLEMGKSSSMVAIKLDEDEMKKNMDLYLQHSKEFIDGIEIEEKGEMIKSQMVLSLSSLAYCINNLGKETKEIEKGIKELVQWENPLSHVNLHEISYKIRALAHSNNSK</sequence>
<gene>
    <name evidence="1" type="ORF">M9H77_15910</name>
</gene>
<accession>A0ACC0AYF3</accession>
<dbReference type="EMBL" id="CM044704">
    <property type="protein sequence ID" value="KAI5666057.1"/>
    <property type="molecule type" value="Genomic_DNA"/>
</dbReference>
<name>A0ACC0AYF3_CATRO</name>
<protein>
    <submittedName>
        <fullName evidence="1">Uncharacterized protein</fullName>
    </submittedName>
</protein>
<evidence type="ECO:0000313" key="1">
    <source>
        <dbReference type="EMBL" id="KAI5666057.1"/>
    </source>
</evidence>
<keyword evidence="2" id="KW-1185">Reference proteome</keyword>
<comment type="caution">
    <text evidence="1">The sequence shown here is derived from an EMBL/GenBank/DDBJ whole genome shotgun (WGS) entry which is preliminary data.</text>
</comment>
<reference evidence="2" key="1">
    <citation type="journal article" date="2023" name="Nat. Plants">
        <title>Single-cell RNA sequencing provides a high-resolution roadmap for understanding the multicellular compartmentation of specialized metabolism.</title>
        <authorList>
            <person name="Sun S."/>
            <person name="Shen X."/>
            <person name="Li Y."/>
            <person name="Li Y."/>
            <person name="Wang S."/>
            <person name="Li R."/>
            <person name="Zhang H."/>
            <person name="Shen G."/>
            <person name="Guo B."/>
            <person name="Wei J."/>
            <person name="Xu J."/>
            <person name="St-Pierre B."/>
            <person name="Chen S."/>
            <person name="Sun C."/>
        </authorList>
    </citation>
    <scope>NUCLEOTIDE SEQUENCE [LARGE SCALE GENOMIC DNA]</scope>
</reference>
<evidence type="ECO:0000313" key="2">
    <source>
        <dbReference type="Proteomes" id="UP001060085"/>
    </source>
</evidence>
<proteinExistence type="predicted"/>
<dbReference type="Proteomes" id="UP001060085">
    <property type="component" value="Linkage Group LG04"/>
</dbReference>
<organism evidence="1 2">
    <name type="scientific">Catharanthus roseus</name>
    <name type="common">Madagascar periwinkle</name>
    <name type="synonym">Vinca rosea</name>
    <dbReference type="NCBI Taxonomy" id="4058"/>
    <lineage>
        <taxon>Eukaryota</taxon>
        <taxon>Viridiplantae</taxon>
        <taxon>Streptophyta</taxon>
        <taxon>Embryophyta</taxon>
        <taxon>Tracheophyta</taxon>
        <taxon>Spermatophyta</taxon>
        <taxon>Magnoliopsida</taxon>
        <taxon>eudicotyledons</taxon>
        <taxon>Gunneridae</taxon>
        <taxon>Pentapetalae</taxon>
        <taxon>asterids</taxon>
        <taxon>lamiids</taxon>
        <taxon>Gentianales</taxon>
        <taxon>Apocynaceae</taxon>
        <taxon>Rauvolfioideae</taxon>
        <taxon>Vinceae</taxon>
        <taxon>Catharanthinae</taxon>
        <taxon>Catharanthus</taxon>
    </lineage>
</organism>